<dbReference type="Pfam" id="PF00582">
    <property type="entry name" value="Usp"/>
    <property type="match status" value="2"/>
</dbReference>
<sequence length="280" mass="29103">MNISSVTPVVAGVSGSTASLHAVEAAAREADAAGHPLLLVHALSYRPDVLDQPRAAGDLLRQAEAIADRTVSGLRVTTELVEGHALNGLLRLSRHAALTVIGDGGLNDRVCLPRESTAVQVAARAFGTVMVTRALLAPYGPVLVGVTGADIADPVLDYAFEAAARRRTGLVVVQVGGTRDRTRALRDAIAARASDDEVDAKLRALNGDPTTVLREEARQASLIVVGARGELPYHGLLGSVAQTLLHHGRAPVVVVRGTRSVAQRTDQTGAPTALTARATS</sequence>
<dbReference type="InterPro" id="IPR006016">
    <property type="entry name" value="UspA"/>
</dbReference>
<keyword evidence="4" id="KW-1185">Reference proteome</keyword>
<evidence type="ECO:0000313" key="3">
    <source>
        <dbReference type="EMBL" id="WIM92843.1"/>
    </source>
</evidence>
<protein>
    <submittedName>
        <fullName evidence="3">Universal stress protein</fullName>
    </submittedName>
</protein>
<evidence type="ECO:0000259" key="2">
    <source>
        <dbReference type="Pfam" id="PF00582"/>
    </source>
</evidence>
<dbReference type="RefSeq" id="WP_284914050.1">
    <property type="nucleotide sequence ID" value="NZ_CP126980.1"/>
</dbReference>
<dbReference type="InterPro" id="IPR014729">
    <property type="entry name" value="Rossmann-like_a/b/a_fold"/>
</dbReference>
<dbReference type="PANTHER" id="PTHR46268">
    <property type="entry name" value="STRESS RESPONSE PROTEIN NHAX"/>
    <property type="match status" value="1"/>
</dbReference>
<proteinExistence type="inferred from homology"/>
<dbReference type="PANTHER" id="PTHR46268:SF6">
    <property type="entry name" value="UNIVERSAL STRESS PROTEIN UP12"/>
    <property type="match status" value="1"/>
</dbReference>
<reference evidence="3 4" key="1">
    <citation type="submission" date="2023-06" db="EMBL/GenBank/DDBJ databases">
        <authorList>
            <person name="Yushchuk O."/>
            <person name="Binda E."/>
            <person name="Ruckert-Reed C."/>
            <person name="Fedorenko V."/>
            <person name="Kalinowski J."/>
            <person name="Marinelli F."/>
        </authorList>
    </citation>
    <scope>NUCLEOTIDE SEQUENCE [LARGE SCALE GENOMIC DNA]</scope>
    <source>
        <strain evidence="3 4">NRRL 3884</strain>
    </source>
</reference>
<accession>A0ABY8W578</accession>
<dbReference type="SUPFAM" id="SSF52402">
    <property type="entry name" value="Adenine nucleotide alpha hydrolases-like"/>
    <property type="match status" value="2"/>
</dbReference>
<name>A0ABY8W578_9ACTN</name>
<gene>
    <name evidence="3" type="ORF">ACTOB_004801</name>
</gene>
<dbReference type="EMBL" id="CP126980">
    <property type="protein sequence ID" value="WIM92843.1"/>
    <property type="molecule type" value="Genomic_DNA"/>
</dbReference>
<dbReference type="Gene3D" id="3.40.50.620">
    <property type="entry name" value="HUPs"/>
    <property type="match status" value="2"/>
</dbReference>
<dbReference type="PRINTS" id="PR01438">
    <property type="entry name" value="UNVRSLSTRESS"/>
</dbReference>
<feature type="domain" description="UspA" evidence="2">
    <location>
        <begin position="139"/>
        <end position="256"/>
    </location>
</feature>
<evidence type="ECO:0000313" key="4">
    <source>
        <dbReference type="Proteomes" id="UP001240150"/>
    </source>
</evidence>
<feature type="domain" description="UspA" evidence="2">
    <location>
        <begin position="8"/>
        <end position="133"/>
    </location>
</feature>
<organism evidence="3 4">
    <name type="scientific">Actinoplanes oblitus</name>
    <dbReference type="NCBI Taxonomy" id="3040509"/>
    <lineage>
        <taxon>Bacteria</taxon>
        <taxon>Bacillati</taxon>
        <taxon>Actinomycetota</taxon>
        <taxon>Actinomycetes</taxon>
        <taxon>Micromonosporales</taxon>
        <taxon>Micromonosporaceae</taxon>
        <taxon>Actinoplanes</taxon>
    </lineage>
</organism>
<evidence type="ECO:0000256" key="1">
    <source>
        <dbReference type="ARBA" id="ARBA00008791"/>
    </source>
</evidence>
<dbReference type="InterPro" id="IPR006015">
    <property type="entry name" value="Universal_stress_UspA"/>
</dbReference>
<comment type="similarity">
    <text evidence="1">Belongs to the universal stress protein A family.</text>
</comment>
<dbReference type="Proteomes" id="UP001240150">
    <property type="component" value="Chromosome"/>
</dbReference>